<evidence type="ECO:0000259" key="12">
    <source>
        <dbReference type="PROSITE" id="PS50113"/>
    </source>
</evidence>
<dbReference type="InterPro" id="IPR000700">
    <property type="entry name" value="PAS-assoc_C"/>
</dbReference>
<dbReference type="SUPFAM" id="SSF47384">
    <property type="entry name" value="Homodimeric domain of signal transducing histidine kinase"/>
    <property type="match status" value="1"/>
</dbReference>
<dbReference type="SMART" id="SM00091">
    <property type="entry name" value="PAS"/>
    <property type="match status" value="1"/>
</dbReference>
<dbReference type="Proteomes" id="UP000051276">
    <property type="component" value="Unassembled WGS sequence"/>
</dbReference>
<dbReference type="InterPro" id="IPR001610">
    <property type="entry name" value="PAC"/>
</dbReference>
<organism evidence="15 16">
    <name type="scientific">endosymbiont of Ridgeia piscesae</name>
    <dbReference type="NCBI Taxonomy" id="54398"/>
    <lineage>
        <taxon>Bacteria</taxon>
        <taxon>Pseudomonadati</taxon>
        <taxon>Pseudomonadota</taxon>
        <taxon>Gammaproteobacteria</taxon>
        <taxon>sulfur-oxidizing symbionts</taxon>
    </lineage>
</organism>
<evidence type="ECO:0000256" key="3">
    <source>
        <dbReference type="ARBA" id="ARBA00012438"/>
    </source>
</evidence>
<protein>
    <recommendedName>
        <fullName evidence="3">histidine kinase</fullName>
        <ecNumber evidence="3">2.7.13.3</ecNumber>
    </recommendedName>
</protein>
<keyword evidence="6" id="KW-0418">Kinase</keyword>
<dbReference type="Gene3D" id="1.10.287.130">
    <property type="match status" value="1"/>
</dbReference>
<evidence type="ECO:0000256" key="7">
    <source>
        <dbReference type="PROSITE-ProRule" id="PRU00169"/>
    </source>
</evidence>
<gene>
    <name evidence="14" type="ORF">Ga0074115_11552</name>
    <name evidence="15" type="ORF">Ga0076813_15473</name>
</gene>
<dbReference type="SMART" id="SM00448">
    <property type="entry name" value="REC"/>
    <property type="match status" value="1"/>
</dbReference>
<dbReference type="Pfam" id="PF00512">
    <property type="entry name" value="HisKA"/>
    <property type="match status" value="1"/>
</dbReference>
<evidence type="ECO:0000256" key="5">
    <source>
        <dbReference type="ARBA" id="ARBA00022679"/>
    </source>
</evidence>
<dbReference type="EMBL" id="LDXT01000082">
    <property type="protein sequence ID" value="KRT55228.1"/>
    <property type="molecule type" value="Genomic_DNA"/>
</dbReference>
<evidence type="ECO:0000256" key="1">
    <source>
        <dbReference type="ARBA" id="ARBA00000085"/>
    </source>
</evidence>
<evidence type="ECO:0000313" key="16">
    <source>
        <dbReference type="Proteomes" id="UP000051276"/>
    </source>
</evidence>
<evidence type="ECO:0000256" key="2">
    <source>
        <dbReference type="ARBA" id="ARBA00004370"/>
    </source>
</evidence>
<evidence type="ECO:0000259" key="13">
    <source>
        <dbReference type="PROSITE" id="PS50885"/>
    </source>
</evidence>
<dbReference type="NCBIfam" id="TIGR00229">
    <property type="entry name" value="sensory_box"/>
    <property type="match status" value="1"/>
</dbReference>
<dbReference type="SUPFAM" id="SSF55874">
    <property type="entry name" value="ATPase domain of HSP90 chaperone/DNA topoisomerase II/histidine kinase"/>
    <property type="match status" value="1"/>
</dbReference>
<dbReference type="PRINTS" id="PR00344">
    <property type="entry name" value="BCTRLSENSOR"/>
</dbReference>
<dbReference type="Pfam" id="PF13426">
    <property type="entry name" value="PAS_9"/>
    <property type="match status" value="1"/>
</dbReference>
<evidence type="ECO:0000256" key="6">
    <source>
        <dbReference type="ARBA" id="ARBA00022777"/>
    </source>
</evidence>
<dbReference type="InterPro" id="IPR003660">
    <property type="entry name" value="HAMP_dom"/>
</dbReference>
<comment type="catalytic activity">
    <reaction evidence="1">
        <text>ATP + protein L-histidine = ADP + protein N-phospho-L-histidine.</text>
        <dbReference type="EC" id="2.7.13.3"/>
    </reaction>
</comment>
<dbReference type="SUPFAM" id="SSF52172">
    <property type="entry name" value="CheY-like"/>
    <property type="match status" value="1"/>
</dbReference>
<evidence type="ECO:0000313" key="15">
    <source>
        <dbReference type="EMBL" id="KRT59444.1"/>
    </source>
</evidence>
<dbReference type="Pfam" id="PF02518">
    <property type="entry name" value="HATPase_c"/>
    <property type="match status" value="1"/>
</dbReference>
<dbReference type="InterPro" id="IPR003594">
    <property type="entry name" value="HATPase_dom"/>
</dbReference>
<dbReference type="RefSeq" id="WP_057956657.1">
    <property type="nucleotide sequence ID" value="NZ_KQ556945.1"/>
</dbReference>
<dbReference type="PROSITE" id="PS50109">
    <property type="entry name" value="HIS_KIN"/>
    <property type="match status" value="1"/>
</dbReference>
<feature type="domain" description="Response regulatory" evidence="10">
    <location>
        <begin position="676"/>
        <end position="792"/>
    </location>
</feature>
<dbReference type="PATRIC" id="fig|54398.3.peg.2074"/>
<proteinExistence type="predicted"/>
<sequence length="794" mass="88627">MRLQSKLLLSFGSVLIAAFILVEIIGYQQTHEKMLAGLRQDAREIRAILMATRRVYQHQFVDSGLPLNEKTLGFLPAHALRRISDDFRNWSSSGLSFNNVSDRPRNPKNQADAIELEAMDWFRDHPKQKERLIPFTDQQGQSYYHFSSPIWIEEYCLKCHGDKDAAPETIRETYATSYNYQLGDLRDLMSIKLPAHFIEDEVLAQRLNEMWGHLLAFALAFGFGAWLLRRLVIQRLTLLQSAVGDLAKGDYATRVPVQGRDELCELASAFNTMAEQRQQAESLRQESEQQVRDLLDSTAEAIYGVDNEGRCTLTNPACLQMLGYPDAGELIGKALHPLIHHTKADGTPHPLDECLIDKAWRDGQATHTAEDIFWRSDGSSFPVEFSAYPIRRDGEVVGAVVTFLDITERLQNEESLRRAQKMEAVGQLTGGIAHDFNNLLGIMLGNLDFLQRLVADDEKASKRVQTTTKAALRATDLTKQLLGFSRRESKNITATDLNQVIRGMKNLIARSVTPEVEVEVQLAEGLWLTEIDRGDLQDALLNLVLNARDAMPNGGKLTIETANRVLDAIYEEQNPIADQGDYVQLAVSDNGSGIPAEALEHIFEPFFTTKPEGKGTGLGMSMVYGFTQRSKGYIKAYSEPGIGTTVRLYLPRSGDQVQESTRPTDKKTGLPRGNEVILIVDDEADLLELAKDHLETLGYHTIVAENGKQALQKLAEAEHIDLLFSDVVMPGGINGYELAEQATTKRPELKVLLTSGFTKKAIAKNGQAQFSATLLNKPYSKAELAWRVRETLDG</sequence>
<name>A0A0T5Z976_9GAMM</name>
<comment type="subcellular location">
    <subcellularLocation>
        <location evidence="2">Membrane</location>
    </subcellularLocation>
</comment>
<evidence type="ECO:0000256" key="4">
    <source>
        <dbReference type="ARBA" id="ARBA00022553"/>
    </source>
</evidence>
<keyword evidence="4 7" id="KW-0597">Phosphoprotein</keyword>
<evidence type="ECO:0000259" key="11">
    <source>
        <dbReference type="PROSITE" id="PS50112"/>
    </source>
</evidence>
<dbReference type="SUPFAM" id="SSF158472">
    <property type="entry name" value="HAMP domain-like"/>
    <property type="match status" value="1"/>
</dbReference>
<dbReference type="InterPro" id="IPR003661">
    <property type="entry name" value="HisK_dim/P_dom"/>
</dbReference>
<accession>A0A0T5Z976</accession>
<dbReference type="InterPro" id="IPR036890">
    <property type="entry name" value="HATPase_C_sf"/>
</dbReference>
<dbReference type="SUPFAM" id="SSF55785">
    <property type="entry name" value="PYP-like sensor domain (PAS domain)"/>
    <property type="match status" value="1"/>
</dbReference>
<feature type="coiled-coil region" evidence="8">
    <location>
        <begin position="266"/>
        <end position="297"/>
    </location>
</feature>
<dbReference type="Proteomes" id="UP000051634">
    <property type="component" value="Unassembled WGS sequence"/>
</dbReference>
<dbReference type="InterPro" id="IPR000014">
    <property type="entry name" value="PAS"/>
</dbReference>
<keyword evidence="8" id="KW-0175">Coiled coil</keyword>
<dbReference type="OrthoDB" id="9772100at2"/>
<dbReference type="SMART" id="SM00388">
    <property type="entry name" value="HisKA"/>
    <property type="match status" value="1"/>
</dbReference>
<dbReference type="Gene3D" id="3.30.565.10">
    <property type="entry name" value="Histidine kinase-like ATPase, C-terminal domain"/>
    <property type="match status" value="1"/>
</dbReference>
<feature type="domain" description="PAS" evidence="11">
    <location>
        <begin position="287"/>
        <end position="324"/>
    </location>
</feature>
<keyword evidence="17" id="KW-1185">Reference proteome</keyword>
<feature type="domain" description="Histidine kinase" evidence="9">
    <location>
        <begin position="431"/>
        <end position="654"/>
    </location>
</feature>
<dbReference type="InterPro" id="IPR005467">
    <property type="entry name" value="His_kinase_dom"/>
</dbReference>
<feature type="modified residue" description="4-aspartylphosphate" evidence="7">
    <location>
        <position position="726"/>
    </location>
</feature>
<dbReference type="InterPro" id="IPR001789">
    <property type="entry name" value="Sig_transdc_resp-reg_receiver"/>
</dbReference>
<dbReference type="PROSITE" id="PS50112">
    <property type="entry name" value="PAS"/>
    <property type="match status" value="1"/>
</dbReference>
<keyword evidence="5" id="KW-0808">Transferase</keyword>
<dbReference type="Gene3D" id="3.30.450.20">
    <property type="entry name" value="PAS domain"/>
    <property type="match status" value="1"/>
</dbReference>
<dbReference type="AlphaFoldDB" id="A0A0T5Z976"/>
<dbReference type="EC" id="2.7.13.3" evidence="3"/>
<dbReference type="InterPro" id="IPR036097">
    <property type="entry name" value="HisK_dim/P_sf"/>
</dbReference>
<dbReference type="PROSITE" id="PS50885">
    <property type="entry name" value="HAMP"/>
    <property type="match status" value="1"/>
</dbReference>
<dbReference type="CDD" id="cd00130">
    <property type="entry name" value="PAS"/>
    <property type="match status" value="1"/>
</dbReference>
<dbReference type="PROSITE" id="PS50113">
    <property type="entry name" value="PAC"/>
    <property type="match status" value="1"/>
</dbReference>
<dbReference type="CDD" id="cd06225">
    <property type="entry name" value="HAMP"/>
    <property type="match status" value="1"/>
</dbReference>
<dbReference type="SMART" id="SM00086">
    <property type="entry name" value="PAC"/>
    <property type="match status" value="1"/>
</dbReference>
<evidence type="ECO:0000256" key="8">
    <source>
        <dbReference type="SAM" id="Coils"/>
    </source>
</evidence>
<feature type="domain" description="HAMP" evidence="13">
    <location>
        <begin position="230"/>
        <end position="282"/>
    </location>
</feature>
<dbReference type="GO" id="GO:0016020">
    <property type="term" value="C:membrane"/>
    <property type="evidence" value="ECO:0007669"/>
    <property type="project" value="UniProtKB-SubCell"/>
</dbReference>
<evidence type="ECO:0000313" key="14">
    <source>
        <dbReference type="EMBL" id="KRT55228.1"/>
    </source>
</evidence>
<dbReference type="Pfam" id="PF11845">
    <property type="entry name" value="Tll0287-like"/>
    <property type="match status" value="1"/>
</dbReference>
<evidence type="ECO:0000313" key="17">
    <source>
        <dbReference type="Proteomes" id="UP000051634"/>
    </source>
</evidence>
<dbReference type="GO" id="GO:0000155">
    <property type="term" value="F:phosphorelay sensor kinase activity"/>
    <property type="evidence" value="ECO:0007669"/>
    <property type="project" value="InterPro"/>
</dbReference>
<reference evidence="16 17" key="1">
    <citation type="submission" date="2015-11" db="EMBL/GenBank/DDBJ databases">
        <title>The genome of Candidatus Endoriftia persephone in Ridgeia piscesae and population structure of the North Eastern Pacific vestimentiferan symbionts.</title>
        <authorList>
            <person name="Perez M."/>
            <person name="Juniper K.S."/>
        </authorList>
    </citation>
    <scope>NUCLEOTIDE SEQUENCE [LARGE SCALE GENOMIC DNA]</scope>
    <source>
        <strain evidence="15">Ind10</strain>
        <strain evidence="14">Ind11</strain>
    </source>
</reference>
<dbReference type="SMART" id="SM00304">
    <property type="entry name" value="HAMP"/>
    <property type="match status" value="1"/>
</dbReference>
<dbReference type="InterPro" id="IPR004358">
    <property type="entry name" value="Sig_transdc_His_kin-like_C"/>
</dbReference>
<dbReference type="Gene3D" id="6.10.340.10">
    <property type="match status" value="1"/>
</dbReference>
<dbReference type="Pfam" id="PF00672">
    <property type="entry name" value="HAMP"/>
    <property type="match status" value="1"/>
</dbReference>
<dbReference type="SMART" id="SM00387">
    <property type="entry name" value="HATPase_c"/>
    <property type="match status" value="1"/>
</dbReference>
<dbReference type="InterPro" id="IPR035965">
    <property type="entry name" value="PAS-like_dom_sf"/>
</dbReference>
<dbReference type="InterPro" id="IPR021796">
    <property type="entry name" value="Tll0287-like_dom"/>
</dbReference>
<dbReference type="Pfam" id="PF00072">
    <property type="entry name" value="Response_reg"/>
    <property type="match status" value="1"/>
</dbReference>
<evidence type="ECO:0000259" key="9">
    <source>
        <dbReference type="PROSITE" id="PS50109"/>
    </source>
</evidence>
<dbReference type="PROSITE" id="PS50110">
    <property type="entry name" value="RESPONSE_REGULATORY"/>
    <property type="match status" value="1"/>
</dbReference>
<comment type="caution">
    <text evidence="15">The sequence shown here is derived from an EMBL/GenBank/DDBJ whole genome shotgun (WGS) entry which is preliminary data.</text>
</comment>
<dbReference type="Gene3D" id="3.40.50.2300">
    <property type="match status" value="1"/>
</dbReference>
<dbReference type="STRING" id="54398.Ga0074115_11552"/>
<dbReference type="CDD" id="cd00082">
    <property type="entry name" value="HisKA"/>
    <property type="match status" value="1"/>
</dbReference>
<dbReference type="EMBL" id="LMXI01000147">
    <property type="protein sequence ID" value="KRT59444.1"/>
    <property type="molecule type" value="Genomic_DNA"/>
</dbReference>
<dbReference type="PANTHER" id="PTHR43065:SF42">
    <property type="entry name" value="TWO-COMPONENT SENSOR PPRA"/>
    <property type="match status" value="1"/>
</dbReference>
<dbReference type="PANTHER" id="PTHR43065">
    <property type="entry name" value="SENSOR HISTIDINE KINASE"/>
    <property type="match status" value="1"/>
</dbReference>
<dbReference type="InterPro" id="IPR011006">
    <property type="entry name" value="CheY-like_superfamily"/>
</dbReference>
<evidence type="ECO:0000259" key="10">
    <source>
        <dbReference type="PROSITE" id="PS50110"/>
    </source>
</evidence>
<feature type="domain" description="PAC" evidence="12">
    <location>
        <begin position="367"/>
        <end position="418"/>
    </location>
</feature>